<comment type="caution">
    <text evidence="3">The sequence shown here is derived from an EMBL/GenBank/DDBJ whole genome shotgun (WGS) entry which is preliminary data.</text>
</comment>
<dbReference type="EMBL" id="CAJJDO010000118">
    <property type="protein sequence ID" value="CAD8198400.1"/>
    <property type="molecule type" value="Genomic_DNA"/>
</dbReference>
<keyword evidence="2" id="KW-0812">Transmembrane</keyword>
<evidence type="ECO:0008006" key="5">
    <source>
        <dbReference type="Google" id="ProtNLM"/>
    </source>
</evidence>
<protein>
    <recommendedName>
        <fullName evidence="5">Transmembrane protein</fullName>
    </recommendedName>
</protein>
<gene>
    <name evidence="3" type="ORF">PPENT_87.1.T1180110</name>
</gene>
<dbReference type="Proteomes" id="UP000689195">
    <property type="component" value="Unassembled WGS sequence"/>
</dbReference>
<feature type="transmembrane region" description="Helical" evidence="2">
    <location>
        <begin position="1168"/>
        <end position="1188"/>
    </location>
</feature>
<evidence type="ECO:0000313" key="4">
    <source>
        <dbReference type="Proteomes" id="UP000689195"/>
    </source>
</evidence>
<keyword evidence="1" id="KW-0175">Coiled coil</keyword>
<proteinExistence type="predicted"/>
<feature type="coiled-coil region" evidence="1">
    <location>
        <begin position="287"/>
        <end position="314"/>
    </location>
</feature>
<evidence type="ECO:0000313" key="3">
    <source>
        <dbReference type="EMBL" id="CAD8198400.1"/>
    </source>
</evidence>
<accession>A0A8S1XBG6</accession>
<feature type="transmembrane region" description="Helical" evidence="2">
    <location>
        <begin position="1219"/>
        <end position="1250"/>
    </location>
</feature>
<reference evidence="3" key="1">
    <citation type="submission" date="2021-01" db="EMBL/GenBank/DDBJ databases">
        <authorList>
            <consortium name="Genoscope - CEA"/>
            <person name="William W."/>
        </authorList>
    </citation>
    <scope>NUCLEOTIDE SEQUENCE</scope>
</reference>
<feature type="transmembrane region" description="Helical" evidence="2">
    <location>
        <begin position="1295"/>
        <end position="1315"/>
    </location>
</feature>
<keyword evidence="4" id="KW-1185">Reference proteome</keyword>
<feature type="transmembrane region" description="Helical" evidence="2">
    <location>
        <begin position="1359"/>
        <end position="1380"/>
    </location>
</feature>
<name>A0A8S1XBG6_9CILI</name>
<keyword evidence="2" id="KW-0472">Membrane</keyword>
<organism evidence="3 4">
    <name type="scientific">Paramecium pentaurelia</name>
    <dbReference type="NCBI Taxonomy" id="43138"/>
    <lineage>
        <taxon>Eukaryota</taxon>
        <taxon>Sar</taxon>
        <taxon>Alveolata</taxon>
        <taxon>Ciliophora</taxon>
        <taxon>Intramacronucleata</taxon>
        <taxon>Oligohymenophorea</taxon>
        <taxon>Peniculida</taxon>
        <taxon>Parameciidae</taxon>
        <taxon>Paramecium</taxon>
    </lineage>
</organism>
<evidence type="ECO:0000256" key="1">
    <source>
        <dbReference type="SAM" id="Coils"/>
    </source>
</evidence>
<dbReference type="OrthoDB" id="77931at2759"/>
<feature type="transmembrane region" description="Helical" evidence="2">
    <location>
        <begin position="1024"/>
        <end position="1042"/>
    </location>
</feature>
<sequence length="1499" mass="175731">MKLFMISNFVIANNYNIVIFYLSENKEIIISDIIFKNSLQNQKIPLSQDCLKIKQKAKLLNILGFTNILIANVQIFQIFNIDESIIQISSSQQSLPQQNSYIEIINLEFTENILIQSTFVDLISCLRIESDSKPTIQMKNISYIENFLHSYSSGAVSTILNLIYIMSSSSVLQIENIFYENNALTNSSNSIMILRSDILILVNFTLNNLNLLSQQLWTNHYDLQFNQQFSQDNLNNLVYQILQMKNNGGGASQFLGSNISCINCTFSNILAMDSYIFDITTKSDGILNFINIKVNQASNNLKQIEKNIGCFNIQSSNSKLNLKMINVQLINIFNRMGPIIFTILPSKSSNFIFLKDINLLNCLSLQDQIINVKFQSSNADKNKVTLKNVRIIQEYDEWKQYFSRIGDLTVQEITDIGNNKNSLIFLQNCIVNAENFEIKGIIINSIFYFENIPIIQLYYINIENVELFYFFNLIKITQSLQIQTVIHIEQLSITNISIYKNDINYSPNYFSNNYIIRGCTTYYQSFQKLQHDYLFLGVSSLQQINNKDNSLLYIKIISNKSNLFFKDVKLDQNNCQQCYNGMVFIETQTFKSIKIQQLNCNYNFIKRNGCLYCLQQTEIESKIQIENSNFLFNNGSKGVAIFAQKVKISIKSCKIIQNYAQDFGGGLYFQSNSLNFKIIQSHIIGNRARVGGGIYLDGNCNLNTNNFVSSILLFNIAQEYGDNVVEIPTHLAVYLNFMENPSKHYFINNTYINMLNLKRYRMIEQGNYIYTTNLIIPSNQVIKSLQIFDFQNSNYKSFIKDIRFYYKNSRNEILFDLFNSTCKITNKIITKQFKELDRLRDVQTLLYDNEKNSFDFGTLLFSLDPYEQTYDHLQIEINCQIQEPRNNLIYLINARSLKCQLGEFYINDGCQICLSNQGYYSVTYNAIKCSIFDKDKYSDITSNMIKLQQGFWRPHNLSDYAEYCFKNSQFCNGGWQVGDYTCNQGHIGGLCEECDVYNIRGFGNYFKNQWDLQCLKCQFDLSNFISLFIVGTWAFLSMYMSLKSIHYSNQLYAQLMMGQRYSKILFKLNQNHDSIQIKMLLNYFWIFTVIFTFNIDFSFSFIFIEQSSDSFYFMSKDLDCYLSQIQQIPNVYLKIMIMIILMVMQFNITFIGSYLYLMYLKQKYDISILSNTAIYLYVFNFAGLIKMFSSIVSRREISNIDYIHGDVSMIYGTQDHYLWMYYFIIPGLIVFGVVIPLMIFILLMINYNILDKIKIRRHISYLLNEYKMERFYWEQIKLFKKAILIFILTNFETEIVLKASLLCLCLLMYQILATFHQPFINRKFNNLDLQSSQICSISVLLALTKQICEQKNYLGPSMLIQILIIGCFTKMCYPFIFDIVRSYIKYFKFLFLNKLHQLLNQKVPHFIITIILTNILEKEKLREKRIKYLFMKLRDHLISLSRIQLKNSKQYRQFLSFLSSRIQSPKSPKENDRMLFQNISKQDSNKKYIIKFERSDDDN</sequence>
<dbReference type="PANTHER" id="PTHR11319:SF35">
    <property type="entry name" value="OUTER MEMBRANE PROTEIN PMPC-RELATED"/>
    <property type="match status" value="1"/>
</dbReference>
<keyword evidence="2" id="KW-1133">Transmembrane helix</keyword>
<evidence type="ECO:0000256" key="2">
    <source>
        <dbReference type="SAM" id="Phobius"/>
    </source>
</evidence>
<feature type="transmembrane region" description="Helical" evidence="2">
    <location>
        <begin position="1131"/>
        <end position="1156"/>
    </location>
</feature>
<dbReference type="PANTHER" id="PTHR11319">
    <property type="entry name" value="G PROTEIN-COUPLED RECEPTOR-RELATED"/>
    <property type="match status" value="1"/>
</dbReference>
<feature type="transmembrane region" description="Helical" evidence="2">
    <location>
        <begin position="1080"/>
        <end position="1104"/>
    </location>
</feature>